<dbReference type="EMBL" id="CP159373">
    <property type="protein sequence ID" value="XCN71340.1"/>
    <property type="molecule type" value="Genomic_DNA"/>
</dbReference>
<dbReference type="SUPFAM" id="SSF56112">
    <property type="entry name" value="Protein kinase-like (PK-like)"/>
    <property type="match status" value="1"/>
</dbReference>
<dbReference type="InterPro" id="IPR011009">
    <property type="entry name" value="Kinase-like_dom_sf"/>
</dbReference>
<feature type="domain" description="CHK kinase-like" evidence="1">
    <location>
        <begin position="99"/>
        <end position="273"/>
    </location>
</feature>
<reference evidence="2" key="1">
    <citation type="journal article" date="2024" name="Syst. Appl. Microbiol.">
        <title>First single-strain enrichments of Electrothrix cable bacteria, description of E. aestuarii sp. nov. and E. rattekaaiensis sp. nov., and proposal of a cable bacteria taxonomy following the rules of the SeqCode.</title>
        <authorList>
            <person name="Plum-Jensen L.E."/>
            <person name="Schramm A."/>
            <person name="Marshall I.P.G."/>
        </authorList>
    </citation>
    <scope>NUCLEOTIDE SEQUENCE</scope>
    <source>
        <strain evidence="2">Rat1</strain>
    </source>
</reference>
<dbReference type="KEGG" id="eaj:Q3M24_13575"/>
<accession>A0AAU8LPD0</accession>
<dbReference type="Gene3D" id="3.30.200.20">
    <property type="entry name" value="Phosphorylase Kinase, domain 1"/>
    <property type="match status" value="1"/>
</dbReference>
<dbReference type="Gene3D" id="3.90.1200.10">
    <property type="match status" value="1"/>
</dbReference>
<dbReference type="InterPro" id="IPR015897">
    <property type="entry name" value="CHK_kinase-like"/>
</dbReference>
<sequence length="352" mass="40329">MNNDFIATACQLLSTADNAGEAWPQDKIRISPLTPDGSLRQFCRIHQEDGRTAVAIAPPPDDAVGLKEAISGWHIGRHLFATGAPVPELYGFEEETGLLVCEDLGEQRLHDLMQKEGVNSEQVIRLYRQTVSELARMQVRCKKGFNPDWCWDTPRYDRALMLERESGYFLRALCRDFLQLEIDEERITQEFHALADRASQADSTFFLHRDFQSRNIMIQDSRVRFIDYQAGRQGPLAYDLASLLIDPYASLPTPFQEELLEHYLDALTELLPYDRSQFRQEYLLLALQRNLQILGAFAFLSQQRGKPFFRQYLSPALSSLQSLLAKTATAEYPYLTALCHQCKEQLKTNSPE</sequence>
<evidence type="ECO:0000313" key="2">
    <source>
        <dbReference type="EMBL" id="XCN71340.1"/>
    </source>
</evidence>
<dbReference type="InterPro" id="IPR002575">
    <property type="entry name" value="Aminoglycoside_PTrfase"/>
</dbReference>
<reference evidence="2" key="2">
    <citation type="submission" date="2024-06" db="EMBL/GenBank/DDBJ databases">
        <authorList>
            <person name="Plum-Jensen L.E."/>
            <person name="Schramm A."/>
            <person name="Marshall I.P.G."/>
        </authorList>
    </citation>
    <scope>NUCLEOTIDE SEQUENCE</scope>
    <source>
        <strain evidence="2">Rat1</strain>
    </source>
</reference>
<evidence type="ECO:0000259" key="1">
    <source>
        <dbReference type="SMART" id="SM00587"/>
    </source>
</evidence>
<proteinExistence type="predicted"/>
<gene>
    <name evidence="2" type="ORF">Q3M24_13575</name>
</gene>
<protein>
    <submittedName>
        <fullName evidence="2">Phosphotransferase</fullName>
    </submittedName>
</protein>
<dbReference type="AlphaFoldDB" id="A0AAU8LPD0"/>
<dbReference type="Pfam" id="PF01636">
    <property type="entry name" value="APH"/>
    <property type="match status" value="1"/>
</dbReference>
<dbReference type="SMART" id="SM00587">
    <property type="entry name" value="CHK"/>
    <property type="match status" value="1"/>
</dbReference>
<name>A0AAU8LPD0_9BACT</name>
<organism evidence="2">
    <name type="scientific">Candidatus Electrothrix aestuarii</name>
    <dbReference type="NCBI Taxonomy" id="3062594"/>
    <lineage>
        <taxon>Bacteria</taxon>
        <taxon>Pseudomonadati</taxon>
        <taxon>Thermodesulfobacteriota</taxon>
        <taxon>Desulfobulbia</taxon>
        <taxon>Desulfobulbales</taxon>
        <taxon>Desulfobulbaceae</taxon>
        <taxon>Candidatus Electrothrix</taxon>
    </lineage>
</organism>